<dbReference type="InterPro" id="IPR003614">
    <property type="entry name" value="Knottins"/>
</dbReference>
<gene>
    <name evidence="6" type="ORF">PHJA_000499500</name>
</gene>
<dbReference type="SMART" id="SM00505">
    <property type="entry name" value="Knot1"/>
    <property type="match status" value="1"/>
</dbReference>
<keyword evidence="4" id="KW-1015">Disulfide bond</keyword>
<keyword evidence="2" id="KW-0964">Secreted</keyword>
<dbReference type="PRINTS" id="PR00288">
    <property type="entry name" value="PUROTHIONIN"/>
</dbReference>
<dbReference type="PANTHER" id="PTHR33147:SF111">
    <property type="entry name" value="DEFENSIN-LIKE PROTEIN"/>
    <property type="match status" value="1"/>
</dbReference>
<proteinExistence type="predicted"/>
<sequence length="52" mass="6038">MVTEARTCEAESRRFKGLCFSEDNCATVCRTEGFHSGHCRGFRRRCYCTKHC</sequence>
<feature type="domain" description="Knottins-like" evidence="5">
    <location>
        <begin position="7"/>
        <end position="52"/>
    </location>
</feature>
<evidence type="ECO:0000256" key="1">
    <source>
        <dbReference type="ARBA" id="ARBA00004613"/>
    </source>
</evidence>
<evidence type="ECO:0000259" key="5">
    <source>
        <dbReference type="SMART" id="SM00505"/>
    </source>
</evidence>
<evidence type="ECO:0000256" key="3">
    <source>
        <dbReference type="ARBA" id="ARBA00022729"/>
    </source>
</evidence>
<evidence type="ECO:0000256" key="4">
    <source>
        <dbReference type="ARBA" id="ARBA00023157"/>
    </source>
</evidence>
<dbReference type="InterPro" id="IPR036574">
    <property type="entry name" value="Scorpion_toxin-like_sf"/>
</dbReference>
<dbReference type="EMBL" id="BMAC01000065">
    <property type="protein sequence ID" value="GFP83561.1"/>
    <property type="molecule type" value="Genomic_DNA"/>
</dbReference>
<keyword evidence="3" id="KW-0732">Signal</keyword>
<dbReference type="GO" id="GO:0006952">
    <property type="term" value="P:defense response"/>
    <property type="evidence" value="ECO:0007669"/>
    <property type="project" value="InterPro"/>
</dbReference>
<dbReference type="Gene3D" id="3.30.30.10">
    <property type="entry name" value="Knottin, scorpion toxin-like"/>
    <property type="match status" value="1"/>
</dbReference>
<protein>
    <submittedName>
        <fullName evidence="6">Defensin j1-2</fullName>
    </submittedName>
</protein>
<comment type="subcellular location">
    <subcellularLocation>
        <location evidence="1">Secreted</location>
    </subcellularLocation>
</comment>
<organism evidence="6 7">
    <name type="scientific">Phtheirospermum japonicum</name>
    <dbReference type="NCBI Taxonomy" id="374723"/>
    <lineage>
        <taxon>Eukaryota</taxon>
        <taxon>Viridiplantae</taxon>
        <taxon>Streptophyta</taxon>
        <taxon>Embryophyta</taxon>
        <taxon>Tracheophyta</taxon>
        <taxon>Spermatophyta</taxon>
        <taxon>Magnoliopsida</taxon>
        <taxon>eudicotyledons</taxon>
        <taxon>Gunneridae</taxon>
        <taxon>Pentapetalae</taxon>
        <taxon>asterids</taxon>
        <taxon>lamiids</taxon>
        <taxon>Lamiales</taxon>
        <taxon>Orobanchaceae</taxon>
        <taxon>Orobanchaceae incertae sedis</taxon>
        <taxon>Phtheirospermum</taxon>
    </lineage>
</organism>
<dbReference type="InterPro" id="IPR008176">
    <property type="entry name" value="Defensin_plant"/>
</dbReference>
<dbReference type="CDD" id="cd00107">
    <property type="entry name" value="Knot1"/>
    <property type="match status" value="1"/>
</dbReference>
<dbReference type="Proteomes" id="UP000653305">
    <property type="component" value="Unassembled WGS sequence"/>
</dbReference>
<accession>A0A830BNJ0</accession>
<dbReference type="SUPFAM" id="SSF57095">
    <property type="entry name" value="Scorpion toxin-like"/>
    <property type="match status" value="1"/>
</dbReference>
<dbReference type="PANTHER" id="PTHR33147">
    <property type="entry name" value="DEFENSIN-LIKE PROTEIN 1"/>
    <property type="match status" value="1"/>
</dbReference>
<comment type="caution">
    <text evidence="6">The sequence shown here is derived from an EMBL/GenBank/DDBJ whole genome shotgun (WGS) entry which is preliminary data.</text>
</comment>
<dbReference type="OrthoDB" id="683455at2759"/>
<dbReference type="AlphaFoldDB" id="A0A830BNJ0"/>
<evidence type="ECO:0000313" key="7">
    <source>
        <dbReference type="Proteomes" id="UP000653305"/>
    </source>
</evidence>
<reference evidence="6" key="1">
    <citation type="submission" date="2020-07" db="EMBL/GenBank/DDBJ databases">
        <title>Ethylene signaling mediates host invasion by parasitic plants.</title>
        <authorList>
            <person name="Yoshida S."/>
        </authorList>
    </citation>
    <scope>NUCLEOTIDE SEQUENCE</scope>
    <source>
        <strain evidence="6">Okayama</strain>
    </source>
</reference>
<dbReference type="GO" id="GO:0005576">
    <property type="term" value="C:extracellular region"/>
    <property type="evidence" value="ECO:0007669"/>
    <property type="project" value="UniProtKB-SubCell"/>
</dbReference>
<name>A0A830BNJ0_9LAMI</name>
<dbReference type="Pfam" id="PF00304">
    <property type="entry name" value="Gamma-thionin"/>
    <property type="match status" value="1"/>
</dbReference>
<dbReference type="PROSITE" id="PS00940">
    <property type="entry name" value="GAMMA_THIONIN"/>
    <property type="match status" value="1"/>
</dbReference>
<keyword evidence="7" id="KW-1185">Reference proteome</keyword>
<evidence type="ECO:0000313" key="6">
    <source>
        <dbReference type="EMBL" id="GFP83561.1"/>
    </source>
</evidence>
<evidence type="ECO:0000256" key="2">
    <source>
        <dbReference type="ARBA" id="ARBA00022525"/>
    </source>
</evidence>